<accession>A0A5M3WTG5</accession>
<dbReference type="AlphaFoldDB" id="A0A5M3WTG5"/>
<evidence type="ECO:0000313" key="3">
    <source>
        <dbReference type="Proteomes" id="UP000331127"/>
    </source>
</evidence>
<dbReference type="InterPro" id="IPR029058">
    <property type="entry name" value="AB_hydrolase_fold"/>
</dbReference>
<sequence>MATVQSKDGTTIGYDQVGQGPALVLVDAAGGFRGFGPMGALAAELASSFTVVTYDRRGRGESTDTLPYAIEREVEDLGAVIAAVGGPAFVEGFSSGSVLALYAAGQGLPITKVAMLEPPLDLDGPPDTTLAAELTELVTAGRRGDAVLHFHASIGVPEEITAGMRHAPFWPELEKLAHTLVYDTTITSTLTTDQVRAITVPTLVVNSEETDDRLRGWATHVATTLPNGEHRQLKGEWHGVTPEVLAPVLTEFFLN</sequence>
<dbReference type="OrthoDB" id="495620at2"/>
<feature type="domain" description="AB hydrolase-1" evidence="1">
    <location>
        <begin position="35"/>
        <end position="223"/>
    </location>
</feature>
<keyword evidence="2" id="KW-0378">Hydrolase</keyword>
<dbReference type="Proteomes" id="UP000331127">
    <property type="component" value="Unassembled WGS sequence"/>
</dbReference>
<reference evidence="2 3" key="1">
    <citation type="submission" date="2019-10" db="EMBL/GenBank/DDBJ databases">
        <title>Whole genome shotgun sequence of Acrocarpospora macrocephala NBRC 16266.</title>
        <authorList>
            <person name="Ichikawa N."/>
            <person name="Kimura A."/>
            <person name="Kitahashi Y."/>
            <person name="Komaki H."/>
            <person name="Oguchi A."/>
        </authorList>
    </citation>
    <scope>NUCLEOTIDE SEQUENCE [LARGE SCALE GENOMIC DNA]</scope>
    <source>
        <strain evidence="2 3">NBRC 16266</strain>
    </source>
</reference>
<gene>
    <name evidence="2" type="ORF">Amac_057810</name>
</gene>
<dbReference type="Pfam" id="PF12697">
    <property type="entry name" value="Abhydrolase_6"/>
    <property type="match status" value="1"/>
</dbReference>
<organism evidence="2 3">
    <name type="scientific">Acrocarpospora macrocephala</name>
    <dbReference type="NCBI Taxonomy" id="150177"/>
    <lineage>
        <taxon>Bacteria</taxon>
        <taxon>Bacillati</taxon>
        <taxon>Actinomycetota</taxon>
        <taxon>Actinomycetes</taxon>
        <taxon>Streptosporangiales</taxon>
        <taxon>Streptosporangiaceae</taxon>
        <taxon>Acrocarpospora</taxon>
    </lineage>
</organism>
<protein>
    <submittedName>
        <fullName evidence="2">Alpha/beta hydrolase</fullName>
    </submittedName>
</protein>
<evidence type="ECO:0000259" key="1">
    <source>
        <dbReference type="Pfam" id="PF12697"/>
    </source>
</evidence>
<dbReference type="EMBL" id="BLAE01000035">
    <property type="protein sequence ID" value="GES12184.1"/>
    <property type="molecule type" value="Genomic_DNA"/>
</dbReference>
<dbReference type="Gene3D" id="3.40.50.1820">
    <property type="entry name" value="alpha/beta hydrolase"/>
    <property type="match status" value="1"/>
</dbReference>
<keyword evidence="3" id="KW-1185">Reference proteome</keyword>
<evidence type="ECO:0000313" key="2">
    <source>
        <dbReference type="EMBL" id="GES12184.1"/>
    </source>
</evidence>
<name>A0A5M3WTG5_9ACTN</name>
<proteinExistence type="predicted"/>
<dbReference type="SUPFAM" id="SSF53474">
    <property type="entry name" value="alpha/beta-Hydrolases"/>
    <property type="match status" value="1"/>
</dbReference>
<dbReference type="GO" id="GO:0016787">
    <property type="term" value="F:hydrolase activity"/>
    <property type="evidence" value="ECO:0007669"/>
    <property type="project" value="UniProtKB-KW"/>
</dbReference>
<dbReference type="InterPro" id="IPR000073">
    <property type="entry name" value="AB_hydrolase_1"/>
</dbReference>
<dbReference type="RefSeq" id="WP_155357513.1">
    <property type="nucleotide sequence ID" value="NZ_BAAAHL010000012.1"/>
</dbReference>
<comment type="caution">
    <text evidence="2">The sequence shown here is derived from an EMBL/GenBank/DDBJ whole genome shotgun (WGS) entry which is preliminary data.</text>
</comment>